<name>A0A7R9ANT2_TIMSH</name>
<dbReference type="InterPro" id="IPR016024">
    <property type="entry name" value="ARM-type_fold"/>
</dbReference>
<sequence length="272" mass="30957">MTTHKSIKDIIPALPDERIDMLAATSVLQHQATEIRTQRVNWQSYLQSQMISQEDYNFIVSFDNADSATRESLLKDNRNQCAKTFLNLLGHVSKDQTIQYILIMIDDMLQEDRSRVEIFREHAAKKRESVWGPFLNLLNRPDGFIMNMTSKIIAKIACWSQELMDRSDLHFYLTWLKDQLKQNSVTPPNPVKSPLIVALLSSPIVPSWGTVSSSPCGTVNRPVTAAKKRDMLDLLPYIPPINHDFFNNLRLDAAVKELGLLSDEDKDGDSIS</sequence>
<gene>
    <name evidence="1" type="ORF">TSIB3V08_LOCUS2050</name>
</gene>
<dbReference type="EMBL" id="OC000597">
    <property type="protein sequence ID" value="CAD7257793.1"/>
    <property type="molecule type" value="Genomic_DNA"/>
</dbReference>
<proteinExistence type="predicted"/>
<reference evidence="1" key="1">
    <citation type="submission" date="2020-11" db="EMBL/GenBank/DDBJ databases">
        <authorList>
            <person name="Tran Van P."/>
        </authorList>
    </citation>
    <scope>NUCLEOTIDE SEQUENCE</scope>
</reference>
<dbReference type="PANTHER" id="PTHR10698">
    <property type="entry name" value="V-TYPE PROTON ATPASE SUBUNIT H"/>
    <property type="match status" value="1"/>
</dbReference>
<dbReference type="GO" id="GO:0046961">
    <property type="term" value="F:proton-transporting ATPase activity, rotational mechanism"/>
    <property type="evidence" value="ECO:0007669"/>
    <property type="project" value="InterPro"/>
</dbReference>
<protein>
    <submittedName>
        <fullName evidence="1">Uncharacterized protein</fullName>
    </submittedName>
</protein>
<dbReference type="InterPro" id="IPR011989">
    <property type="entry name" value="ARM-like"/>
</dbReference>
<dbReference type="InterPro" id="IPR004908">
    <property type="entry name" value="ATPase_V1-cplx_hsu"/>
</dbReference>
<organism evidence="1">
    <name type="scientific">Timema shepardi</name>
    <name type="common">Walking stick</name>
    <dbReference type="NCBI Taxonomy" id="629360"/>
    <lineage>
        <taxon>Eukaryota</taxon>
        <taxon>Metazoa</taxon>
        <taxon>Ecdysozoa</taxon>
        <taxon>Arthropoda</taxon>
        <taxon>Hexapoda</taxon>
        <taxon>Insecta</taxon>
        <taxon>Pterygota</taxon>
        <taxon>Neoptera</taxon>
        <taxon>Polyneoptera</taxon>
        <taxon>Phasmatodea</taxon>
        <taxon>Timematodea</taxon>
        <taxon>Timematoidea</taxon>
        <taxon>Timematidae</taxon>
        <taxon>Timema</taxon>
    </lineage>
</organism>
<evidence type="ECO:0000313" key="1">
    <source>
        <dbReference type="EMBL" id="CAD7257793.1"/>
    </source>
</evidence>
<dbReference type="Pfam" id="PF03224">
    <property type="entry name" value="V-ATPase_H_N"/>
    <property type="match status" value="1"/>
</dbReference>
<dbReference type="GO" id="GO:0005765">
    <property type="term" value="C:lysosomal membrane"/>
    <property type="evidence" value="ECO:0007669"/>
    <property type="project" value="TreeGrafter"/>
</dbReference>
<dbReference type="Gene3D" id="1.25.10.10">
    <property type="entry name" value="Leucine-rich Repeat Variant"/>
    <property type="match status" value="1"/>
</dbReference>
<dbReference type="AlphaFoldDB" id="A0A7R9ANT2"/>
<accession>A0A7R9ANT2</accession>
<dbReference type="SUPFAM" id="SSF48371">
    <property type="entry name" value="ARM repeat"/>
    <property type="match status" value="1"/>
</dbReference>
<dbReference type="PANTHER" id="PTHR10698:SF0">
    <property type="entry name" value="V-TYPE PROTON ATPASE SUBUNIT H"/>
    <property type="match status" value="1"/>
</dbReference>
<dbReference type="GO" id="GO:0000221">
    <property type="term" value="C:vacuolar proton-transporting V-type ATPase, V1 domain"/>
    <property type="evidence" value="ECO:0007669"/>
    <property type="project" value="InterPro"/>
</dbReference>